<keyword evidence="1" id="KW-0472">Membrane</keyword>
<name>A0A173XDB9_9CLOT</name>
<keyword evidence="1" id="KW-1133">Transmembrane helix</keyword>
<evidence type="ECO:0000313" key="4">
    <source>
        <dbReference type="Proteomes" id="UP000095558"/>
    </source>
</evidence>
<feature type="domain" description="DUF1648" evidence="2">
    <location>
        <begin position="33"/>
        <end position="76"/>
    </location>
</feature>
<sequence length="173" mass="19753">MGIGGESRLIMRKYDIKDKYKKINKCLDIIGLILAVALVIMTFIYWGKAPDIIPTHYNFKGEVDAYGSKNTIFILLPIALMSYIGIAILSKFPQVYNYPVEINPRNKEKQYLMASTFIRVLNVETIAIFFYIQMSISTAMSSGKNLSIIFLPISLFILFGSIGFYIYKAIKYK</sequence>
<organism evidence="3 4">
    <name type="scientific">Clostridium disporicum</name>
    <dbReference type="NCBI Taxonomy" id="84024"/>
    <lineage>
        <taxon>Bacteria</taxon>
        <taxon>Bacillati</taxon>
        <taxon>Bacillota</taxon>
        <taxon>Clostridia</taxon>
        <taxon>Eubacteriales</taxon>
        <taxon>Clostridiaceae</taxon>
        <taxon>Clostridium</taxon>
    </lineage>
</organism>
<evidence type="ECO:0000256" key="1">
    <source>
        <dbReference type="SAM" id="Phobius"/>
    </source>
</evidence>
<protein>
    <submittedName>
        <fullName evidence="3">Protein of uncharacterized function (DUF1648)</fullName>
    </submittedName>
</protein>
<feature type="transmembrane region" description="Helical" evidence="1">
    <location>
        <begin position="26"/>
        <end position="46"/>
    </location>
</feature>
<accession>A0A173XDB9</accession>
<dbReference type="Proteomes" id="UP000095558">
    <property type="component" value="Unassembled WGS sequence"/>
</dbReference>
<reference evidence="3 4" key="1">
    <citation type="submission" date="2015-09" db="EMBL/GenBank/DDBJ databases">
        <authorList>
            <consortium name="Pathogen Informatics"/>
        </authorList>
    </citation>
    <scope>NUCLEOTIDE SEQUENCE [LARGE SCALE GENOMIC DNA]</scope>
    <source>
        <strain evidence="3 4">2789STDY5834855</strain>
    </source>
</reference>
<feature type="transmembrane region" description="Helical" evidence="1">
    <location>
        <begin position="72"/>
        <end position="90"/>
    </location>
</feature>
<dbReference type="InterPro" id="IPR012867">
    <property type="entry name" value="DUF1648"/>
</dbReference>
<dbReference type="RefSeq" id="WP_242858787.1">
    <property type="nucleotide sequence ID" value="NZ_CYYT01000010.1"/>
</dbReference>
<evidence type="ECO:0000313" key="3">
    <source>
        <dbReference type="EMBL" id="CUN49792.1"/>
    </source>
</evidence>
<dbReference type="AlphaFoldDB" id="A0A173XDB9"/>
<feature type="transmembrane region" description="Helical" evidence="1">
    <location>
        <begin position="146"/>
        <end position="167"/>
    </location>
</feature>
<proteinExistence type="predicted"/>
<keyword evidence="1" id="KW-0812">Transmembrane</keyword>
<gene>
    <name evidence="3" type="ORF">ERS852470_00062</name>
</gene>
<evidence type="ECO:0000259" key="2">
    <source>
        <dbReference type="Pfam" id="PF07853"/>
    </source>
</evidence>
<feature type="transmembrane region" description="Helical" evidence="1">
    <location>
        <begin position="111"/>
        <end position="134"/>
    </location>
</feature>
<dbReference type="EMBL" id="CYZV01000001">
    <property type="protein sequence ID" value="CUN49792.1"/>
    <property type="molecule type" value="Genomic_DNA"/>
</dbReference>
<dbReference type="Pfam" id="PF07853">
    <property type="entry name" value="DUF1648"/>
    <property type="match status" value="1"/>
</dbReference>